<evidence type="ECO:0000256" key="3">
    <source>
        <dbReference type="ARBA" id="ARBA00022723"/>
    </source>
</evidence>
<dbReference type="InterPro" id="IPR041492">
    <property type="entry name" value="HAD_2"/>
</dbReference>
<dbReference type="InterPro" id="IPR036412">
    <property type="entry name" value="HAD-like_sf"/>
</dbReference>
<dbReference type="InterPro" id="IPR006439">
    <property type="entry name" value="HAD-SF_hydro_IA"/>
</dbReference>
<protein>
    <submittedName>
        <fullName evidence="6">HAD superfamily hydrolase (TIGR01509 family)</fullName>
    </submittedName>
</protein>
<dbReference type="SFLD" id="SFLDG01135">
    <property type="entry name" value="C1.5.6:_HAD__Beta-PGM__Phospha"/>
    <property type="match status" value="1"/>
</dbReference>
<keyword evidence="5" id="KW-0119">Carbohydrate metabolism</keyword>
<evidence type="ECO:0000256" key="5">
    <source>
        <dbReference type="ARBA" id="ARBA00023277"/>
    </source>
</evidence>
<dbReference type="PANTHER" id="PTHR46193:SF18">
    <property type="entry name" value="HEXITOL PHOSPHATASE B"/>
    <property type="match status" value="1"/>
</dbReference>
<evidence type="ECO:0000313" key="6">
    <source>
        <dbReference type="EMBL" id="MBM7841299.1"/>
    </source>
</evidence>
<dbReference type="PRINTS" id="PR00413">
    <property type="entry name" value="HADHALOGNASE"/>
</dbReference>
<evidence type="ECO:0000256" key="1">
    <source>
        <dbReference type="ARBA" id="ARBA00001946"/>
    </source>
</evidence>
<dbReference type="Proteomes" id="UP001179280">
    <property type="component" value="Unassembled WGS sequence"/>
</dbReference>
<dbReference type="NCBIfam" id="TIGR01509">
    <property type="entry name" value="HAD-SF-IA-v3"/>
    <property type="match status" value="1"/>
</dbReference>
<dbReference type="RefSeq" id="WP_239586890.1">
    <property type="nucleotide sequence ID" value="NZ_JAFBCV010000028.1"/>
</dbReference>
<dbReference type="NCBIfam" id="TIGR01549">
    <property type="entry name" value="HAD-SF-IA-v1"/>
    <property type="match status" value="1"/>
</dbReference>
<keyword evidence="4" id="KW-0460">Magnesium</keyword>
<keyword evidence="7" id="KW-1185">Reference proteome</keyword>
<keyword evidence="6" id="KW-0378">Hydrolase</keyword>
<gene>
    <name evidence="6" type="ORF">JOC54_004602</name>
</gene>
<evidence type="ECO:0000313" key="7">
    <source>
        <dbReference type="Proteomes" id="UP001179280"/>
    </source>
</evidence>
<evidence type="ECO:0000256" key="2">
    <source>
        <dbReference type="ARBA" id="ARBA00006171"/>
    </source>
</evidence>
<organism evidence="6 7">
    <name type="scientific">Shouchella xiaoxiensis</name>
    <dbReference type="NCBI Taxonomy" id="766895"/>
    <lineage>
        <taxon>Bacteria</taxon>
        <taxon>Bacillati</taxon>
        <taxon>Bacillota</taxon>
        <taxon>Bacilli</taxon>
        <taxon>Bacillales</taxon>
        <taxon>Bacillaceae</taxon>
        <taxon>Shouchella</taxon>
    </lineage>
</organism>
<accession>A0ABS2T3K1</accession>
<keyword evidence="3" id="KW-0479">Metal-binding</keyword>
<dbReference type="Gene3D" id="1.10.150.240">
    <property type="entry name" value="Putative phosphatase, domain 2"/>
    <property type="match status" value="1"/>
</dbReference>
<dbReference type="GO" id="GO:0016787">
    <property type="term" value="F:hydrolase activity"/>
    <property type="evidence" value="ECO:0007669"/>
    <property type="project" value="UniProtKB-KW"/>
</dbReference>
<proteinExistence type="inferred from homology"/>
<dbReference type="SFLD" id="SFLDS00003">
    <property type="entry name" value="Haloacid_Dehalogenase"/>
    <property type="match status" value="1"/>
</dbReference>
<evidence type="ECO:0000256" key="4">
    <source>
        <dbReference type="ARBA" id="ARBA00022842"/>
    </source>
</evidence>
<dbReference type="InterPro" id="IPR023214">
    <property type="entry name" value="HAD_sf"/>
</dbReference>
<dbReference type="PANTHER" id="PTHR46193">
    <property type="entry name" value="6-PHOSPHOGLUCONATE PHOSPHATASE"/>
    <property type="match status" value="1"/>
</dbReference>
<dbReference type="InterPro" id="IPR051600">
    <property type="entry name" value="Beta-PGM-like"/>
</dbReference>
<dbReference type="SUPFAM" id="SSF56784">
    <property type="entry name" value="HAD-like"/>
    <property type="match status" value="1"/>
</dbReference>
<dbReference type="Pfam" id="PF13419">
    <property type="entry name" value="HAD_2"/>
    <property type="match status" value="1"/>
</dbReference>
<comment type="caution">
    <text evidence="6">The sequence shown here is derived from an EMBL/GenBank/DDBJ whole genome shotgun (WGS) entry which is preliminary data.</text>
</comment>
<comment type="similarity">
    <text evidence="2">Belongs to the HAD-like hydrolase superfamily. CbbY/CbbZ/Gph/YieH family.</text>
</comment>
<dbReference type="SFLD" id="SFLDG01129">
    <property type="entry name" value="C1.5:_HAD__Beta-PGM__Phosphata"/>
    <property type="match status" value="1"/>
</dbReference>
<name>A0ABS2T3K1_9BACI</name>
<sequence length="218" mass="23969">MNGFIFDMDGVIIDSQPLHFDVEVALCKKYGIELETGELESYVGMRSEDVWAQIKERHGASFDVRAIYEESNSAKLTYLKESNLGPIAGINDLLQQLKANQYRIGLASSSPRVFIESVLSTFQIDSYFDIVVSGEEVDYGKPAPDIYLAAANELGVSPVSCTVLEDAAQGIQSAKSANMTVIGYRNLHSGNQDLSKADFQVDSINQIIPNQHGIQIKK</sequence>
<dbReference type="InterPro" id="IPR023198">
    <property type="entry name" value="PGP-like_dom2"/>
</dbReference>
<reference evidence="6" key="1">
    <citation type="submission" date="2021-01" db="EMBL/GenBank/DDBJ databases">
        <title>Genomic Encyclopedia of Type Strains, Phase IV (KMG-IV): sequencing the most valuable type-strain genomes for metagenomic binning, comparative biology and taxonomic classification.</title>
        <authorList>
            <person name="Goeker M."/>
        </authorList>
    </citation>
    <scope>NUCLEOTIDE SEQUENCE</scope>
    <source>
        <strain evidence="6">DSM 21943</strain>
    </source>
</reference>
<dbReference type="Gene3D" id="3.40.50.1000">
    <property type="entry name" value="HAD superfamily/HAD-like"/>
    <property type="match status" value="1"/>
</dbReference>
<dbReference type="EMBL" id="JAFBCV010000028">
    <property type="protein sequence ID" value="MBM7841299.1"/>
    <property type="molecule type" value="Genomic_DNA"/>
</dbReference>
<comment type="cofactor">
    <cofactor evidence="1">
        <name>Mg(2+)</name>
        <dbReference type="ChEBI" id="CHEBI:18420"/>
    </cofactor>
</comment>